<keyword evidence="1" id="KW-0732">Signal</keyword>
<accession>A0A1V4HW02</accession>
<reference evidence="2 3" key="1">
    <citation type="submission" date="2017-02" db="EMBL/GenBank/DDBJ databases">
        <title>Genome sequence of the nitrite-oxidizing bacterium Nitrobacter vulgaris strain Ab1.</title>
        <authorList>
            <person name="Mellbye B.L."/>
            <person name="Davis E.W."/>
            <person name="Spieck E."/>
            <person name="Chang J.H."/>
            <person name="Bottomley P.J."/>
            <person name="Sayavedra-Soto L.A."/>
        </authorList>
    </citation>
    <scope>NUCLEOTIDE SEQUENCE [LARGE SCALE GENOMIC DNA]</scope>
    <source>
        <strain evidence="2 3">Ab1</strain>
    </source>
</reference>
<protein>
    <recommendedName>
        <fullName evidence="4">DUF1134 domain-containing protein</fullName>
    </recommendedName>
</protein>
<evidence type="ECO:0008006" key="4">
    <source>
        <dbReference type="Google" id="ProtNLM"/>
    </source>
</evidence>
<dbReference type="OrthoDB" id="8242431at2"/>
<keyword evidence="3" id="KW-1185">Reference proteome</keyword>
<evidence type="ECO:0000313" key="2">
    <source>
        <dbReference type="EMBL" id="OPH81792.1"/>
    </source>
</evidence>
<dbReference type="AlphaFoldDB" id="A0A1V4HW02"/>
<name>A0A1V4HW02_NITVU</name>
<dbReference type="EMBL" id="MWPQ01000055">
    <property type="protein sequence ID" value="OPH81792.1"/>
    <property type="molecule type" value="Genomic_DNA"/>
</dbReference>
<gene>
    <name evidence="2" type="ORF">B2M20_16490</name>
</gene>
<organism evidence="2 3">
    <name type="scientific">Nitrobacter vulgaris</name>
    <dbReference type="NCBI Taxonomy" id="29421"/>
    <lineage>
        <taxon>Bacteria</taxon>
        <taxon>Pseudomonadati</taxon>
        <taxon>Pseudomonadota</taxon>
        <taxon>Alphaproteobacteria</taxon>
        <taxon>Hyphomicrobiales</taxon>
        <taxon>Nitrobacteraceae</taxon>
        <taxon>Nitrobacter</taxon>
    </lineage>
</organism>
<dbReference type="STRING" id="29421.B2M20_16490"/>
<evidence type="ECO:0000256" key="1">
    <source>
        <dbReference type="SAM" id="SignalP"/>
    </source>
</evidence>
<sequence>MKKFSVSSALLVFLVGAAAISTPARAETGRVAVIFTKGGFVVGVGGGEGVLTLRGTHYPFTVSGMSVGFTIGASTTKLVGRALNLKGPASIEGRYTAVGAGGAVVAGAGGVQLQNANGVILQLSGPRVGAEMSVAVGGVSISLKQMRTSRTTQ</sequence>
<evidence type="ECO:0000313" key="3">
    <source>
        <dbReference type="Proteomes" id="UP000189940"/>
    </source>
</evidence>
<dbReference type="RefSeq" id="WP_079448143.1">
    <property type="nucleotide sequence ID" value="NZ_MWPQ01000055.1"/>
</dbReference>
<proteinExistence type="predicted"/>
<comment type="caution">
    <text evidence="2">The sequence shown here is derived from an EMBL/GenBank/DDBJ whole genome shotgun (WGS) entry which is preliminary data.</text>
</comment>
<feature type="chain" id="PRO_5012008238" description="DUF1134 domain-containing protein" evidence="1">
    <location>
        <begin position="27"/>
        <end position="153"/>
    </location>
</feature>
<feature type="signal peptide" evidence="1">
    <location>
        <begin position="1"/>
        <end position="26"/>
    </location>
</feature>
<dbReference type="Proteomes" id="UP000189940">
    <property type="component" value="Unassembled WGS sequence"/>
</dbReference>